<proteinExistence type="predicted"/>
<name>A0AAD9HCA7_9PEZI</name>
<dbReference type="PANTHER" id="PTHR38167">
    <property type="entry name" value="C2H2-TYPE DOMAIN-CONTAINING PROTEIN"/>
    <property type="match status" value="1"/>
</dbReference>
<dbReference type="Proteomes" id="UP001232148">
    <property type="component" value="Unassembled WGS sequence"/>
</dbReference>
<evidence type="ECO:0000313" key="3">
    <source>
        <dbReference type="Proteomes" id="UP001232148"/>
    </source>
</evidence>
<organism evidence="2 3">
    <name type="scientific">Colletotrichum zoysiae</name>
    <dbReference type="NCBI Taxonomy" id="1216348"/>
    <lineage>
        <taxon>Eukaryota</taxon>
        <taxon>Fungi</taxon>
        <taxon>Dikarya</taxon>
        <taxon>Ascomycota</taxon>
        <taxon>Pezizomycotina</taxon>
        <taxon>Sordariomycetes</taxon>
        <taxon>Hypocreomycetidae</taxon>
        <taxon>Glomerellales</taxon>
        <taxon>Glomerellaceae</taxon>
        <taxon>Colletotrichum</taxon>
        <taxon>Colletotrichum graminicola species complex</taxon>
    </lineage>
</organism>
<dbReference type="AlphaFoldDB" id="A0AAD9HCA7"/>
<dbReference type="PANTHER" id="PTHR38167:SF1">
    <property type="entry name" value="C2H2-TYPE DOMAIN-CONTAINING PROTEIN"/>
    <property type="match status" value="1"/>
</dbReference>
<feature type="compositionally biased region" description="Basic and acidic residues" evidence="1">
    <location>
        <begin position="173"/>
        <end position="182"/>
    </location>
</feature>
<feature type="non-terminal residue" evidence="2">
    <location>
        <position position="1"/>
    </location>
</feature>
<feature type="region of interest" description="Disordered" evidence="1">
    <location>
        <begin position="173"/>
        <end position="212"/>
    </location>
</feature>
<gene>
    <name evidence="2" type="ORF">LX32DRAFT_518611</name>
</gene>
<comment type="caution">
    <text evidence="2">The sequence shown here is derived from an EMBL/GenBank/DDBJ whole genome shotgun (WGS) entry which is preliminary data.</text>
</comment>
<sequence>MAEQAVQRDAAAQAARAKRELDAVACIPEADARKVLYFICSEDEGVRRRALDFYRGGPKTDACTQCEEEFDPDDNASDACCYHPGDFELDEDLEFWDGVDDYDWPAEHYQRDGESNRQDCPEGFRWSCCERVGVVEGCETGRHEGRGATTAEATTYALELEVNRMKARLCERQGRVGEESEVHVPAGQAGNKRKADDELGDGGASKVKKGAG</sequence>
<accession>A0AAD9HCA7</accession>
<reference evidence="2" key="1">
    <citation type="submission" date="2021-06" db="EMBL/GenBank/DDBJ databases">
        <title>Comparative genomics, transcriptomics and evolutionary studies reveal genomic signatures of adaptation to plant cell wall in hemibiotrophic fungi.</title>
        <authorList>
            <consortium name="DOE Joint Genome Institute"/>
            <person name="Baroncelli R."/>
            <person name="Diaz J.F."/>
            <person name="Benocci T."/>
            <person name="Peng M."/>
            <person name="Battaglia E."/>
            <person name="Haridas S."/>
            <person name="Andreopoulos W."/>
            <person name="Labutti K."/>
            <person name="Pangilinan J."/>
            <person name="Floch G.L."/>
            <person name="Makela M.R."/>
            <person name="Henrissat B."/>
            <person name="Grigoriev I.V."/>
            <person name="Crouch J.A."/>
            <person name="De Vries R.P."/>
            <person name="Sukno S.A."/>
            <person name="Thon M.R."/>
        </authorList>
    </citation>
    <scope>NUCLEOTIDE SEQUENCE</scope>
    <source>
        <strain evidence="2">MAFF235873</strain>
    </source>
</reference>
<evidence type="ECO:0000256" key="1">
    <source>
        <dbReference type="SAM" id="MobiDB-lite"/>
    </source>
</evidence>
<protein>
    <submittedName>
        <fullName evidence="2">Uncharacterized protein</fullName>
    </submittedName>
</protein>
<keyword evidence="3" id="KW-1185">Reference proteome</keyword>
<evidence type="ECO:0000313" key="2">
    <source>
        <dbReference type="EMBL" id="KAK2025464.1"/>
    </source>
</evidence>
<dbReference type="EMBL" id="MU842937">
    <property type="protein sequence ID" value="KAK2025464.1"/>
    <property type="molecule type" value="Genomic_DNA"/>
</dbReference>